<reference evidence="13 14" key="1">
    <citation type="submission" date="2021-08" db="EMBL/GenBank/DDBJ databases">
        <title>Nocardioides bacterium WL0053 sp. nov., isolated from the sediment.</title>
        <authorList>
            <person name="Wang L."/>
            <person name="Zhang D."/>
            <person name="Zhang A."/>
        </authorList>
    </citation>
    <scope>NUCLEOTIDE SEQUENCE [LARGE SCALE GENOMIC DNA]</scope>
    <source>
        <strain evidence="13 14">WL0053</strain>
    </source>
</reference>
<keyword evidence="7 11" id="KW-0472">Membrane</keyword>
<gene>
    <name evidence="13" type="ORF">K1X13_03970</name>
</gene>
<name>A0ABS7RIS3_9ACTN</name>
<dbReference type="SMART" id="SM00756">
    <property type="entry name" value="VKc"/>
    <property type="match status" value="1"/>
</dbReference>
<keyword evidence="5 11" id="KW-1133">Transmembrane helix</keyword>
<dbReference type="RefSeq" id="WP_221023708.1">
    <property type="nucleotide sequence ID" value="NZ_JAIEZQ010000001.1"/>
</dbReference>
<dbReference type="Gene3D" id="1.20.1440.130">
    <property type="entry name" value="VKOR domain"/>
    <property type="match status" value="1"/>
</dbReference>
<dbReference type="EMBL" id="JAIEZQ010000001">
    <property type="protein sequence ID" value="MBY9073973.1"/>
    <property type="molecule type" value="Genomic_DNA"/>
</dbReference>
<feature type="transmembrane region" description="Helical" evidence="11">
    <location>
        <begin position="91"/>
        <end position="110"/>
    </location>
</feature>
<feature type="compositionally biased region" description="Low complexity" evidence="10">
    <location>
        <begin position="1"/>
        <end position="17"/>
    </location>
</feature>
<keyword evidence="6" id="KW-0560">Oxidoreductase</keyword>
<protein>
    <recommendedName>
        <fullName evidence="12">Vitamin K epoxide reductase domain-containing protein</fullName>
    </recommendedName>
</protein>
<feature type="transmembrane region" description="Helical" evidence="11">
    <location>
        <begin position="142"/>
        <end position="169"/>
    </location>
</feature>
<keyword evidence="9" id="KW-0676">Redox-active center</keyword>
<keyword evidence="3 11" id="KW-0812">Transmembrane</keyword>
<evidence type="ECO:0000256" key="6">
    <source>
        <dbReference type="ARBA" id="ARBA00023002"/>
    </source>
</evidence>
<evidence type="ECO:0000256" key="1">
    <source>
        <dbReference type="ARBA" id="ARBA00004141"/>
    </source>
</evidence>
<accession>A0ABS7RIS3</accession>
<sequence length="213" mass="22161">MTTTPSRSSSHAHAAAHPPRPARSRRARSGYAVMLLGGLAGVVTASWQTLERIAWAADPDSLTVCEISAVVSCSSVFSHWQSSALGVPNSLVALPVFAMLATSGLAGVLGARFPDRYLRLLLGVTLGMTGFVVWYMQQSAFAIGVLCLFCLGCLVNIVVAGTGLTRVVAAEHALGRGRADRELGLLVASRSDLIAWAGVPLVVGAMLYVGLAG</sequence>
<evidence type="ECO:0000313" key="14">
    <source>
        <dbReference type="Proteomes" id="UP000754710"/>
    </source>
</evidence>
<feature type="transmembrane region" description="Helical" evidence="11">
    <location>
        <begin position="193"/>
        <end position="211"/>
    </location>
</feature>
<organism evidence="13 14">
    <name type="scientific">Nocardioides jiangsuensis</name>
    <dbReference type="NCBI Taxonomy" id="2866161"/>
    <lineage>
        <taxon>Bacteria</taxon>
        <taxon>Bacillati</taxon>
        <taxon>Actinomycetota</taxon>
        <taxon>Actinomycetes</taxon>
        <taxon>Propionibacteriales</taxon>
        <taxon>Nocardioidaceae</taxon>
        <taxon>Nocardioides</taxon>
    </lineage>
</organism>
<keyword evidence="8" id="KW-1015">Disulfide bond</keyword>
<evidence type="ECO:0000256" key="11">
    <source>
        <dbReference type="SAM" id="Phobius"/>
    </source>
</evidence>
<evidence type="ECO:0000256" key="8">
    <source>
        <dbReference type="ARBA" id="ARBA00023157"/>
    </source>
</evidence>
<feature type="domain" description="Vitamin K epoxide reductase" evidence="12">
    <location>
        <begin position="27"/>
        <end position="167"/>
    </location>
</feature>
<evidence type="ECO:0000256" key="4">
    <source>
        <dbReference type="ARBA" id="ARBA00022719"/>
    </source>
</evidence>
<dbReference type="Proteomes" id="UP000754710">
    <property type="component" value="Unassembled WGS sequence"/>
</dbReference>
<comment type="caution">
    <text evidence="13">The sequence shown here is derived from an EMBL/GenBank/DDBJ whole genome shotgun (WGS) entry which is preliminary data.</text>
</comment>
<keyword evidence="4" id="KW-0874">Quinone</keyword>
<comment type="similarity">
    <text evidence="2">Belongs to the VKOR family.</text>
</comment>
<evidence type="ECO:0000256" key="5">
    <source>
        <dbReference type="ARBA" id="ARBA00022989"/>
    </source>
</evidence>
<evidence type="ECO:0000256" key="2">
    <source>
        <dbReference type="ARBA" id="ARBA00006214"/>
    </source>
</evidence>
<proteinExistence type="inferred from homology"/>
<evidence type="ECO:0000313" key="13">
    <source>
        <dbReference type="EMBL" id="MBY9073973.1"/>
    </source>
</evidence>
<evidence type="ECO:0000256" key="7">
    <source>
        <dbReference type="ARBA" id="ARBA00023136"/>
    </source>
</evidence>
<dbReference type="InterPro" id="IPR038354">
    <property type="entry name" value="VKOR_sf"/>
</dbReference>
<evidence type="ECO:0000256" key="9">
    <source>
        <dbReference type="ARBA" id="ARBA00023284"/>
    </source>
</evidence>
<feature type="region of interest" description="Disordered" evidence="10">
    <location>
        <begin position="1"/>
        <end position="25"/>
    </location>
</feature>
<comment type="subcellular location">
    <subcellularLocation>
        <location evidence="1">Membrane</location>
        <topology evidence="1">Multi-pass membrane protein</topology>
    </subcellularLocation>
</comment>
<evidence type="ECO:0000256" key="3">
    <source>
        <dbReference type="ARBA" id="ARBA00022692"/>
    </source>
</evidence>
<dbReference type="Pfam" id="PF07884">
    <property type="entry name" value="VKOR"/>
    <property type="match status" value="1"/>
</dbReference>
<feature type="transmembrane region" description="Helical" evidence="11">
    <location>
        <begin position="117"/>
        <end position="136"/>
    </location>
</feature>
<keyword evidence="14" id="KW-1185">Reference proteome</keyword>
<evidence type="ECO:0000256" key="10">
    <source>
        <dbReference type="SAM" id="MobiDB-lite"/>
    </source>
</evidence>
<dbReference type="InterPro" id="IPR012932">
    <property type="entry name" value="VKOR"/>
</dbReference>
<evidence type="ECO:0000259" key="12">
    <source>
        <dbReference type="SMART" id="SM00756"/>
    </source>
</evidence>
<feature type="transmembrane region" description="Helical" evidence="11">
    <location>
        <begin position="30"/>
        <end position="50"/>
    </location>
</feature>